<accession>A0A0A8YSU1</accession>
<evidence type="ECO:0000313" key="1">
    <source>
        <dbReference type="EMBL" id="JAD27640.1"/>
    </source>
</evidence>
<dbReference type="EMBL" id="GBRH01270255">
    <property type="protein sequence ID" value="JAD27640.1"/>
    <property type="molecule type" value="Transcribed_RNA"/>
</dbReference>
<organism evidence="1">
    <name type="scientific">Arundo donax</name>
    <name type="common">Giant reed</name>
    <name type="synonym">Donax arundinaceus</name>
    <dbReference type="NCBI Taxonomy" id="35708"/>
    <lineage>
        <taxon>Eukaryota</taxon>
        <taxon>Viridiplantae</taxon>
        <taxon>Streptophyta</taxon>
        <taxon>Embryophyta</taxon>
        <taxon>Tracheophyta</taxon>
        <taxon>Spermatophyta</taxon>
        <taxon>Magnoliopsida</taxon>
        <taxon>Liliopsida</taxon>
        <taxon>Poales</taxon>
        <taxon>Poaceae</taxon>
        <taxon>PACMAD clade</taxon>
        <taxon>Arundinoideae</taxon>
        <taxon>Arundineae</taxon>
        <taxon>Arundo</taxon>
    </lineage>
</organism>
<sequence>MGVRYRGWRAPRICF</sequence>
<reference evidence="1" key="1">
    <citation type="submission" date="2014-09" db="EMBL/GenBank/DDBJ databases">
        <authorList>
            <person name="Magalhaes I.L.F."/>
            <person name="Oliveira U."/>
            <person name="Santos F.R."/>
            <person name="Vidigal T.H.D.A."/>
            <person name="Brescovit A.D."/>
            <person name="Santos A.J."/>
        </authorList>
    </citation>
    <scope>NUCLEOTIDE SEQUENCE</scope>
    <source>
        <tissue evidence="1">Shoot tissue taken approximately 20 cm above the soil surface</tissue>
    </source>
</reference>
<name>A0A0A8YSU1_ARUDO</name>
<protein>
    <submittedName>
        <fullName evidence="1">Uncharacterized protein</fullName>
    </submittedName>
</protein>
<reference evidence="1" key="2">
    <citation type="journal article" date="2015" name="Data Brief">
        <title>Shoot transcriptome of the giant reed, Arundo donax.</title>
        <authorList>
            <person name="Barrero R.A."/>
            <person name="Guerrero F.D."/>
            <person name="Moolhuijzen P."/>
            <person name="Goolsby J.A."/>
            <person name="Tidwell J."/>
            <person name="Bellgard S.E."/>
            <person name="Bellgard M.I."/>
        </authorList>
    </citation>
    <scope>NUCLEOTIDE SEQUENCE</scope>
    <source>
        <tissue evidence="1">Shoot tissue taken approximately 20 cm above the soil surface</tissue>
    </source>
</reference>
<proteinExistence type="predicted"/>